<sequence>MCSSSFSSSNLSNEAFLSNGGLFLEPPPGLYSFLLRLHLLETGLLSASEPVLHCTGYWRKQTDKDLLFLSVSLWKDESEREFAAREIENEQFPVD</sequence>
<protein>
    <submittedName>
        <fullName evidence="1">Uncharacterized protein</fullName>
    </submittedName>
</protein>
<comment type="caution">
    <text evidence="1">The sequence shown here is derived from an EMBL/GenBank/DDBJ whole genome shotgun (WGS) entry which is preliminary data.</text>
</comment>
<dbReference type="AlphaFoldDB" id="A0A8X7W319"/>
<dbReference type="EMBL" id="JAAMPC010000003">
    <property type="protein sequence ID" value="KAG2322776.1"/>
    <property type="molecule type" value="Genomic_DNA"/>
</dbReference>
<proteinExistence type="predicted"/>
<name>A0A8X7W319_BRACI</name>
<organism evidence="1 2">
    <name type="scientific">Brassica carinata</name>
    <name type="common">Ethiopian mustard</name>
    <name type="synonym">Abyssinian cabbage</name>
    <dbReference type="NCBI Taxonomy" id="52824"/>
    <lineage>
        <taxon>Eukaryota</taxon>
        <taxon>Viridiplantae</taxon>
        <taxon>Streptophyta</taxon>
        <taxon>Embryophyta</taxon>
        <taxon>Tracheophyta</taxon>
        <taxon>Spermatophyta</taxon>
        <taxon>Magnoliopsida</taxon>
        <taxon>eudicotyledons</taxon>
        <taxon>Gunneridae</taxon>
        <taxon>Pentapetalae</taxon>
        <taxon>rosids</taxon>
        <taxon>malvids</taxon>
        <taxon>Brassicales</taxon>
        <taxon>Brassicaceae</taxon>
        <taxon>Brassiceae</taxon>
        <taxon>Brassica</taxon>
    </lineage>
</organism>
<dbReference type="Proteomes" id="UP000886595">
    <property type="component" value="Unassembled WGS sequence"/>
</dbReference>
<reference evidence="1 2" key="1">
    <citation type="submission" date="2020-02" db="EMBL/GenBank/DDBJ databases">
        <authorList>
            <person name="Ma Q."/>
            <person name="Huang Y."/>
            <person name="Song X."/>
            <person name="Pei D."/>
        </authorList>
    </citation>
    <scope>NUCLEOTIDE SEQUENCE [LARGE SCALE GENOMIC DNA]</scope>
    <source>
        <strain evidence="1">Sxm20200214</strain>
        <tissue evidence="1">Leaf</tissue>
    </source>
</reference>
<accession>A0A8X7W319</accession>
<evidence type="ECO:0000313" key="1">
    <source>
        <dbReference type="EMBL" id="KAG2322776.1"/>
    </source>
</evidence>
<evidence type="ECO:0000313" key="2">
    <source>
        <dbReference type="Proteomes" id="UP000886595"/>
    </source>
</evidence>
<keyword evidence="2" id="KW-1185">Reference proteome</keyword>
<gene>
    <name evidence="1" type="ORF">Bca52824_015989</name>
</gene>